<dbReference type="STRING" id="1122133.SAMN02745157_0988"/>
<dbReference type="PANTHER" id="PTHR40254">
    <property type="entry name" value="BLR0577 PROTEIN"/>
    <property type="match status" value="1"/>
</dbReference>
<name>A0A1M4WIY2_9HYPH</name>
<dbReference type="PANTHER" id="PTHR40254:SF1">
    <property type="entry name" value="BLR0577 PROTEIN"/>
    <property type="match status" value="1"/>
</dbReference>
<dbReference type="Proteomes" id="UP000184485">
    <property type="component" value="Unassembled WGS sequence"/>
</dbReference>
<dbReference type="Pfam" id="PF13454">
    <property type="entry name" value="NAD_binding_9"/>
    <property type="match status" value="1"/>
</dbReference>
<evidence type="ECO:0000313" key="3">
    <source>
        <dbReference type="Proteomes" id="UP000184485"/>
    </source>
</evidence>
<dbReference type="AlphaFoldDB" id="A0A1M4WIY2"/>
<evidence type="ECO:0000259" key="1">
    <source>
        <dbReference type="Pfam" id="PF13454"/>
    </source>
</evidence>
<dbReference type="PRINTS" id="PR00368">
    <property type="entry name" value="FADPNR"/>
</dbReference>
<evidence type="ECO:0000313" key="2">
    <source>
        <dbReference type="EMBL" id="SHE81155.1"/>
    </source>
</evidence>
<proteinExistence type="predicted"/>
<organism evidence="2 3">
    <name type="scientific">Kaistia soli DSM 19436</name>
    <dbReference type="NCBI Taxonomy" id="1122133"/>
    <lineage>
        <taxon>Bacteria</taxon>
        <taxon>Pseudomonadati</taxon>
        <taxon>Pseudomonadota</taxon>
        <taxon>Alphaproteobacteria</taxon>
        <taxon>Hyphomicrobiales</taxon>
        <taxon>Kaistiaceae</taxon>
        <taxon>Kaistia</taxon>
    </lineage>
</organism>
<accession>A0A1M4WIY2</accession>
<reference evidence="2 3" key="1">
    <citation type="submission" date="2016-11" db="EMBL/GenBank/DDBJ databases">
        <authorList>
            <person name="Jaros S."/>
            <person name="Januszkiewicz K."/>
            <person name="Wedrychowicz H."/>
        </authorList>
    </citation>
    <scope>NUCLEOTIDE SEQUENCE [LARGE SCALE GENOMIC DNA]</scope>
    <source>
        <strain evidence="2 3">DSM 19436</strain>
    </source>
</reference>
<keyword evidence="3" id="KW-1185">Reference proteome</keyword>
<dbReference type="RefSeq" id="WP_073051619.1">
    <property type="nucleotide sequence ID" value="NZ_FQUP01000001.1"/>
</dbReference>
<dbReference type="PRINTS" id="PR00411">
    <property type="entry name" value="PNDRDTASEI"/>
</dbReference>
<sequence>MPSDSGGPQVVIVGGGFCGAALALHLTRLAARPLGVTLIEPAADLGRGIAYAGDEPVHRINIPAARMAVFQDEPGDFDRYAHAQGAVAADAAGLQPNGDFYARRTLFGDYVGGLLTAARAVNPAVSIDHVRANAVALRQGSVVTDQGASIPADALVIATGNPRPTLPGPLAPLAGDSRLIVDPWQPGALSGIVEDAGVLIVGTGLTTADVVAVLGRRGHRGAIVALSRHGLTQRRKQPGPYQPQGNFAALPGDTALELLQSVRAVLGAGGPAGVRWEDVIEAVRLQGRAIWRRLPEDERRRVVRHLRAFWDVHRYQVAPPVDDAVRAARAEGRLSIEAGTIQVASAAADGIGVAIRPRGRTGVETRRFGHVVNATGPSMHALIDGNPFLADLAAQGQIAADPLQLGLHVGPDSRPIGSASAPLPIFALGLLARGQFGELAGIRELSAQAAEVALALVRAFEPDAPLPARGDLLVIPGRHATAVPSRIAEPTC</sequence>
<feature type="domain" description="FAD-dependent urate hydroxylase HpyO/Asp monooxygenase CreE-like FAD/NAD(P)-binding" evidence="1">
    <location>
        <begin position="11"/>
        <end position="161"/>
    </location>
</feature>
<dbReference type="EMBL" id="FQUP01000001">
    <property type="protein sequence ID" value="SHE81155.1"/>
    <property type="molecule type" value="Genomic_DNA"/>
</dbReference>
<dbReference type="SUPFAM" id="SSF51905">
    <property type="entry name" value="FAD/NAD(P)-binding domain"/>
    <property type="match status" value="1"/>
</dbReference>
<dbReference type="InterPro" id="IPR052189">
    <property type="entry name" value="L-asp_N-monooxygenase_NS-form"/>
</dbReference>
<protein>
    <submittedName>
        <fullName evidence="2">Uncharacterized NAD(P)/FAD-binding protein YdhS</fullName>
    </submittedName>
</protein>
<dbReference type="InterPro" id="IPR038732">
    <property type="entry name" value="HpyO/CreE_NAD-binding"/>
</dbReference>
<dbReference type="InterPro" id="IPR036188">
    <property type="entry name" value="FAD/NAD-bd_sf"/>
</dbReference>
<dbReference type="Gene3D" id="3.50.50.60">
    <property type="entry name" value="FAD/NAD(P)-binding domain"/>
    <property type="match status" value="1"/>
</dbReference>
<gene>
    <name evidence="2" type="ORF">SAMN02745157_0988</name>
</gene>